<gene>
    <name evidence="18" type="ORF">KUF71_009026</name>
</gene>
<keyword evidence="9 15" id="KW-0175">Coiled coil</keyword>
<dbReference type="EMBL" id="JAHWGI010001430">
    <property type="protein sequence ID" value="KAK3931807.1"/>
    <property type="molecule type" value="Genomic_DNA"/>
</dbReference>
<comment type="similarity">
    <text evidence="13">Belongs to the TRAFAC class myosin-kinesin ATPase superfamily. Kinesin family. KIN-5/BimC subfamily.</text>
</comment>
<evidence type="ECO:0000256" key="16">
    <source>
        <dbReference type="SAM" id="MobiDB-lite"/>
    </source>
</evidence>
<dbReference type="GO" id="GO:0007018">
    <property type="term" value="P:microtubule-based movement"/>
    <property type="evidence" value="ECO:0007669"/>
    <property type="project" value="InterPro"/>
</dbReference>
<evidence type="ECO:0000256" key="2">
    <source>
        <dbReference type="ARBA" id="ARBA00022490"/>
    </source>
</evidence>
<dbReference type="FunFam" id="3.40.850.10:FF:000035">
    <property type="entry name" value="Kinesin-like protein KIF11"/>
    <property type="match status" value="1"/>
</dbReference>
<keyword evidence="10 14" id="KW-0505">Motor protein</keyword>
<evidence type="ECO:0000256" key="9">
    <source>
        <dbReference type="ARBA" id="ARBA00023054"/>
    </source>
</evidence>
<feature type="compositionally biased region" description="Polar residues" evidence="16">
    <location>
        <begin position="965"/>
        <end position="985"/>
    </location>
</feature>
<evidence type="ECO:0000256" key="6">
    <source>
        <dbReference type="ARBA" id="ARBA00022741"/>
    </source>
</evidence>
<feature type="coiled-coil region" evidence="15">
    <location>
        <begin position="352"/>
        <end position="423"/>
    </location>
</feature>
<evidence type="ECO:0000256" key="5">
    <source>
        <dbReference type="ARBA" id="ARBA00022701"/>
    </source>
</evidence>
<dbReference type="PRINTS" id="PR00380">
    <property type="entry name" value="KINESINHEAVY"/>
</dbReference>
<dbReference type="GO" id="GO:0005876">
    <property type="term" value="C:spindle microtubule"/>
    <property type="evidence" value="ECO:0007669"/>
    <property type="project" value="TreeGrafter"/>
</dbReference>
<keyword evidence="3" id="KW-0597">Phosphoprotein</keyword>
<feature type="binding site" evidence="14">
    <location>
        <begin position="89"/>
        <end position="96"/>
    </location>
    <ligand>
        <name>ATP</name>
        <dbReference type="ChEBI" id="CHEBI:30616"/>
    </ligand>
</feature>
<evidence type="ECO:0000256" key="11">
    <source>
        <dbReference type="ARBA" id="ARBA00023212"/>
    </source>
</evidence>
<feature type="region of interest" description="Disordered" evidence="16">
    <location>
        <begin position="921"/>
        <end position="943"/>
    </location>
</feature>
<dbReference type="InterPro" id="IPR019821">
    <property type="entry name" value="Kinesin_motor_CS"/>
</dbReference>
<evidence type="ECO:0000313" key="19">
    <source>
        <dbReference type="Proteomes" id="UP001219518"/>
    </source>
</evidence>
<reference evidence="18" key="2">
    <citation type="journal article" date="2023" name="BMC Genomics">
        <title>Pest status, molecular evolution, and epigenetic factors derived from the genome assembly of Frankliniella fusca, a thysanopteran phytovirus vector.</title>
        <authorList>
            <person name="Catto M.A."/>
            <person name="Labadie P.E."/>
            <person name="Jacobson A.L."/>
            <person name="Kennedy G.G."/>
            <person name="Srinivasan R."/>
            <person name="Hunt B.G."/>
        </authorList>
    </citation>
    <scope>NUCLEOTIDE SEQUENCE</scope>
    <source>
        <strain evidence="18">PL_HMW_Pooled</strain>
    </source>
</reference>
<proteinExistence type="inferred from homology"/>
<dbReference type="InterPro" id="IPR036961">
    <property type="entry name" value="Kinesin_motor_dom_sf"/>
</dbReference>
<protein>
    <submittedName>
        <fullName evidence="18">Kinesin-like protein KIF11</fullName>
    </submittedName>
</protein>
<dbReference type="GO" id="GO:0008574">
    <property type="term" value="F:plus-end-directed microtubule motor activity"/>
    <property type="evidence" value="ECO:0007669"/>
    <property type="project" value="TreeGrafter"/>
</dbReference>
<keyword evidence="8 14" id="KW-0067">ATP-binding</keyword>
<evidence type="ECO:0000256" key="14">
    <source>
        <dbReference type="PROSITE-ProRule" id="PRU00283"/>
    </source>
</evidence>
<accession>A0AAE1LVY7</accession>
<dbReference type="GO" id="GO:0051231">
    <property type="term" value="P:spindle elongation"/>
    <property type="evidence" value="ECO:0007669"/>
    <property type="project" value="TreeGrafter"/>
</dbReference>
<evidence type="ECO:0000256" key="10">
    <source>
        <dbReference type="ARBA" id="ARBA00023175"/>
    </source>
</evidence>
<evidence type="ECO:0000256" key="4">
    <source>
        <dbReference type="ARBA" id="ARBA00022618"/>
    </source>
</evidence>
<dbReference type="PROSITE" id="PS50067">
    <property type="entry name" value="KINESIN_MOTOR_2"/>
    <property type="match status" value="1"/>
</dbReference>
<keyword evidence="19" id="KW-1185">Reference proteome</keyword>
<feature type="domain" description="Kinesin motor" evidence="17">
    <location>
        <begin position="1"/>
        <end position="343"/>
    </location>
</feature>
<dbReference type="InterPro" id="IPR047241">
    <property type="entry name" value="KIF11-like_kin_motor_dom"/>
</dbReference>
<dbReference type="PANTHER" id="PTHR47970:SF12">
    <property type="entry name" value="KINESIN FAMILY MEMBER 11"/>
    <property type="match status" value="1"/>
</dbReference>
<dbReference type="InterPro" id="IPR027417">
    <property type="entry name" value="P-loop_NTPase"/>
</dbReference>
<dbReference type="AlphaFoldDB" id="A0AAE1LVY7"/>
<evidence type="ECO:0000256" key="8">
    <source>
        <dbReference type="ARBA" id="ARBA00022840"/>
    </source>
</evidence>
<keyword evidence="11" id="KW-0206">Cytoskeleton</keyword>
<dbReference type="GO" id="GO:0072686">
    <property type="term" value="C:mitotic spindle"/>
    <property type="evidence" value="ECO:0007669"/>
    <property type="project" value="TreeGrafter"/>
</dbReference>
<dbReference type="SMART" id="SM00129">
    <property type="entry name" value="KISc"/>
    <property type="match status" value="1"/>
</dbReference>
<dbReference type="CDD" id="cd01364">
    <property type="entry name" value="KISc_BimC_Eg5"/>
    <property type="match status" value="1"/>
</dbReference>
<keyword evidence="12" id="KW-0131">Cell cycle</keyword>
<evidence type="ECO:0000256" key="12">
    <source>
        <dbReference type="ARBA" id="ARBA00023306"/>
    </source>
</evidence>
<dbReference type="GO" id="GO:0008017">
    <property type="term" value="F:microtubule binding"/>
    <property type="evidence" value="ECO:0007669"/>
    <property type="project" value="InterPro"/>
</dbReference>
<dbReference type="PROSITE" id="PS00411">
    <property type="entry name" value="KINESIN_MOTOR_1"/>
    <property type="match status" value="1"/>
</dbReference>
<keyword evidence="6 14" id="KW-0547">Nucleotide-binding</keyword>
<keyword evidence="2" id="KW-0963">Cytoplasm</keyword>
<dbReference type="SUPFAM" id="SSF52540">
    <property type="entry name" value="P-loop containing nucleoside triphosphate hydrolases"/>
    <property type="match status" value="1"/>
</dbReference>
<comment type="caution">
    <text evidence="18">The sequence shown here is derived from an EMBL/GenBank/DDBJ whole genome shotgun (WGS) entry which is preliminary data.</text>
</comment>
<dbReference type="PANTHER" id="PTHR47970">
    <property type="entry name" value="KINESIN-LIKE PROTEIN KIF11"/>
    <property type="match status" value="1"/>
</dbReference>
<evidence type="ECO:0000256" key="1">
    <source>
        <dbReference type="ARBA" id="ARBA00004647"/>
    </source>
</evidence>
<dbReference type="Pfam" id="PF13931">
    <property type="entry name" value="Microtub_bind"/>
    <property type="match status" value="1"/>
</dbReference>
<reference evidence="18" key="1">
    <citation type="submission" date="2021-07" db="EMBL/GenBank/DDBJ databases">
        <authorList>
            <person name="Catto M.A."/>
            <person name="Jacobson A."/>
            <person name="Kennedy G."/>
            <person name="Labadie P."/>
            <person name="Hunt B.G."/>
            <person name="Srinivasan R."/>
        </authorList>
    </citation>
    <scope>NUCLEOTIDE SEQUENCE</scope>
    <source>
        <strain evidence="18">PL_HMW_Pooled</strain>
        <tissue evidence="18">Head</tissue>
    </source>
</reference>
<dbReference type="InterPro" id="IPR001752">
    <property type="entry name" value="Kinesin_motor_dom"/>
</dbReference>
<feature type="compositionally biased region" description="Polar residues" evidence="16">
    <location>
        <begin position="993"/>
        <end position="1006"/>
    </location>
</feature>
<keyword evidence="7" id="KW-0498">Mitosis</keyword>
<dbReference type="InterPro" id="IPR047149">
    <property type="entry name" value="KIF11-like"/>
</dbReference>
<feature type="compositionally biased region" description="Basic and acidic residues" evidence="16">
    <location>
        <begin position="1008"/>
        <end position="1022"/>
    </location>
</feature>
<dbReference type="GO" id="GO:0051301">
    <property type="term" value="P:cell division"/>
    <property type="evidence" value="ECO:0007669"/>
    <property type="project" value="UniProtKB-KW"/>
</dbReference>
<organism evidence="18 19">
    <name type="scientific">Frankliniella fusca</name>
    <dbReference type="NCBI Taxonomy" id="407009"/>
    <lineage>
        <taxon>Eukaryota</taxon>
        <taxon>Metazoa</taxon>
        <taxon>Ecdysozoa</taxon>
        <taxon>Arthropoda</taxon>
        <taxon>Hexapoda</taxon>
        <taxon>Insecta</taxon>
        <taxon>Pterygota</taxon>
        <taxon>Neoptera</taxon>
        <taxon>Paraneoptera</taxon>
        <taxon>Thysanoptera</taxon>
        <taxon>Terebrantia</taxon>
        <taxon>Thripoidea</taxon>
        <taxon>Thripidae</taxon>
        <taxon>Frankliniella</taxon>
    </lineage>
</organism>
<evidence type="ECO:0000256" key="3">
    <source>
        <dbReference type="ARBA" id="ARBA00022553"/>
    </source>
</evidence>
<keyword evidence="5" id="KW-0493">Microtubule</keyword>
<dbReference type="GO" id="GO:0005524">
    <property type="term" value="F:ATP binding"/>
    <property type="evidence" value="ECO:0007669"/>
    <property type="project" value="UniProtKB-UniRule"/>
</dbReference>
<evidence type="ECO:0000256" key="15">
    <source>
        <dbReference type="SAM" id="Coils"/>
    </source>
</evidence>
<evidence type="ECO:0000256" key="7">
    <source>
        <dbReference type="ARBA" id="ARBA00022776"/>
    </source>
</evidence>
<evidence type="ECO:0000259" key="17">
    <source>
        <dbReference type="PROSITE" id="PS50067"/>
    </source>
</evidence>
<keyword evidence="4" id="KW-0132">Cell division</keyword>
<comment type="subcellular location">
    <subcellularLocation>
        <location evidence="1">Cytoplasm</location>
        <location evidence="1">Cytoskeleton</location>
        <location evidence="1">Spindle pole</location>
    </subcellularLocation>
</comment>
<dbReference type="Gene3D" id="3.40.850.10">
    <property type="entry name" value="Kinesin motor domain"/>
    <property type="match status" value="1"/>
</dbReference>
<dbReference type="GO" id="GO:0000922">
    <property type="term" value="C:spindle pole"/>
    <property type="evidence" value="ECO:0007669"/>
    <property type="project" value="UniProtKB-SubCell"/>
</dbReference>
<sequence>MAQGRVGHSHLKANIPTNALERMSRSVVEVKSDREISVKDSKQNNTFKKFTFNNVFGPNSAQIDVYRAVVAPLIDEVLSGYNCTVFAYGQTGTGKTFTMEGERSPNSNTMSWENDPLAGIVPRTLSQLFDELRLLQVDFCVKVSFLELYNEELFDLLSPAEDTTKLRIFEDSNKKGAVIIHGLEEVSVQSKADVYQILEKGSLKRQTAETLMNAHSSRSHTVFTVTVHIRESANEGEEFMRTGKMNLVDLAGSENIGRSGAVDKRAREAGNINQSLLTLGRVITALVDHSPHIPYRESKLTRILQESLGGRTKTSIIATVSPAACNLEETLSTLEYAHRAKNIQNKPEINQKLCKKTLLKEYSEEIERLQRDLEATQQRSGIYLDQFEYDNMMGMLDQLQTEIKSKEQEIMALTEQYEKRKAILDELCSEVEVVKKEVRERSDIKDAREKELSSLRTKKTEIVKDTAEKDYLTMCHLETLQSLSDQASSLHQTSVECTQNAELLFDKVERTRIASERNQMSIEEFNRRNNELIDGLLSSLNLKVCLVTDRVASVSALTKKSFNALEDHSNETVVAARNLSKVDELIMSFKSEFDAVVNNDSELLDSLEESARNFLDSISIIDYDLKTTFEEDMCLAVDVKEKFEHHMDKANTKLSLDLEKVNEDVSQWADKGLAQFNSTLQPISESLDAACATLEYTVAKEDLYEEVLKIQQEKRDKFDSLRQMISDLGLLDEKERVLVDKFAKLAEDNVSSVKSKMSEVHTLSETSLKSQLVIMESAQTALEKNLDQIPKHVENEINELQLNPEFKTEDVKCELVARRDSAVDFFKSNLEDHFCKRSKQYEKFESSSNITTQNISDVINSTGRDIDYHMTEQVSALECLKTGIKSITSELHGTLDELTTELSQKTHEYEDAVEYVETFGAKPATPTGKTPQRSELHIPRDIAATSPHERILARLRSRYRIISQMSPKKSASLQSEADSDASQLDNDVIGNKENLNIETPDKSVNSKLHVERKERKPLSGSN</sequence>
<dbReference type="GO" id="GO:0005634">
    <property type="term" value="C:nucleus"/>
    <property type="evidence" value="ECO:0007669"/>
    <property type="project" value="TreeGrafter"/>
</dbReference>
<dbReference type="GO" id="GO:0090307">
    <property type="term" value="P:mitotic spindle assembly"/>
    <property type="evidence" value="ECO:0007669"/>
    <property type="project" value="TreeGrafter"/>
</dbReference>
<dbReference type="InterPro" id="IPR025901">
    <property type="entry name" value="Kinesin-assoc_MT-bd_dom"/>
</dbReference>
<dbReference type="Pfam" id="PF00225">
    <property type="entry name" value="Kinesin"/>
    <property type="match status" value="1"/>
</dbReference>
<name>A0AAE1LVY7_9NEOP</name>
<evidence type="ECO:0000256" key="13">
    <source>
        <dbReference type="ARBA" id="ARBA00034704"/>
    </source>
</evidence>
<feature type="region of interest" description="Disordered" evidence="16">
    <location>
        <begin position="965"/>
        <end position="1022"/>
    </location>
</feature>
<dbReference type="Proteomes" id="UP001219518">
    <property type="component" value="Unassembled WGS sequence"/>
</dbReference>
<evidence type="ECO:0000313" key="18">
    <source>
        <dbReference type="EMBL" id="KAK3931807.1"/>
    </source>
</evidence>